<name>A0A3G4ZSC4_9VIRU</name>
<reference evidence="5" key="1">
    <citation type="submission" date="2018-10" db="EMBL/GenBank/DDBJ databases">
        <title>Hidden diversity of soil giant viruses.</title>
        <authorList>
            <person name="Schulz F."/>
            <person name="Alteio L."/>
            <person name="Goudeau D."/>
            <person name="Ryan E.M."/>
            <person name="Malmstrom R.R."/>
            <person name="Blanchard J."/>
            <person name="Woyke T."/>
        </authorList>
    </citation>
    <scope>NUCLEOTIDE SEQUENCE</scope>
    <source>
        <strain evidence="5">BAV1</strain>
    </source>
</reference>
<gene>
    <name evidence="5" type="ORF">Barrevirus3_31</name>
</gene>
<evidence type="ECO:0000256" key="4">
    <source>
        <dbReference type="SAM" id="MobiDB-lite"/>
    </source>
</evidence>
<dbReference type="PANTHER" id="PTHR47114">
    <property type="match status" value="1"/>
</dbReference>
<proteinExistence type="predicted"/>
<dbReference type="PANTHER" id="PTHR47114:SF2">
    <property type="entry name" value="OLIGODENDROCYTE-MYELIN GLYCOPROTEIN"/>
    <property type="match status" value="1"/>
</dbReference>
<dbReference type="SUPFAM" id="SSF52058">
    <property type="entry name" value="L domain-like"/>
    <property type="match status" value="1"/>
</dbReference>
<feature type="region of interest" description="Disordered" evidence="4">
    <location>
        <begin position="306"/>
        <end position="335"/>
    </location>
</feature>
<dbReference type="SMART" id="SM00364">
    <property type="entry name" value="LRR_BAC"/>
    <property type="match status" value="6"/>
</dbReference>
<evidence type="ECO:0000313" key="5">
    <source>
        <dbReference type="EMBL" id="AYV76911.1"/>
    </source>
</evidence>
<feature type="coiled-coil region" evidence="3">
    <location>
        <begin position="345"/>
        <end position="373"/>
    </location>
</feature>
<evidence type="ECO:0000256" key="2">
    <source>
        <dbReference type="ARBA" id="ARBA00022737"/>
    </source>
</evidence>
<dbReference type="InterPro" id="IPR051071">
    <property type="entry name" value="LRR-bact_E3_ubiq_ligases"/>
</dbReference>
<dbReference type="InterPro" id="IPR001611">
    <property type="entry name" value="Leu-rich_rpt"/>
</dbReference>
<protein>
    <recommendedName>
        <fullName evidence="6">Leucine-rich repeat protein</fullName>
    </recommendedName>
</protein>
<organism evidence="5">
    <name type="scientific">Barrevirus sp</name>
    <dbReference type="NCBI Taxonomy" id="2487763"/>
    <lineage>
        <taxon>Viruses</taxon>
        <taxon>Varidnaviria</taxon>
        <taxon>Bamfordvirae</taxon>
        <taxon>Nucleocytoviricota</taxon>
        <taxon>Megaviricetes</taxon>
        <taxon>Imitervirales</taxon>
        <taxon>Mimiviridae</taxon>
        <taxon>Klosneuvirinae</taxon>
    </lineage>
</organism>
<dbReference type="Gene3D" id="3.80.10.10">
    <property type="entry name" value="Ribonuclease Inhibitor"/>
    <property type="match status" value="1"/>
</dbReference>
<sequence>MEQLISLKLHTLISECVKDKSESLSLIDLNLNELPDLKSLTWVHKLDLSKNNLTKIDINLLPPNLTYLCLNQNKIVELLADQIPETVTTLLCQCNRLINFSGDTFKNLINLDLKVNCLTSFTFPLTVKKVNISSNSLAKLGHFPETLIKFKCTNNMLSELPYINNGLTHINISKNHFRELPSFPDTIETVIAVENCISDIWYINKGLKVLNLRNNRLRSICCYTIDFPDSLRVLDLSDNTLDKIPDLNEGIIELYLRKNRFFEVPRIPRSVKILDMSDNCLEEVPRELKKRDIKFNYEMNTLLHDSDNSFDPDEDRDDDRDLYRSGTPSPSSFDDTILRDFFNPVTRMELIIREREREAKEKEKEEKEKEKVKPNANLKTTCYTFDKVRGTYIIVNQLEKERGPTYVEIYHKKRIVV</sequence>
<dbReference type="EMBL" id="MK072000">
    <property type="protein sequence ID" value="AYV76911.1"/>
    <property type="molecule type" value="Genomic_DNA"/>
</dbReference>
<evidence type="ECO:0008006" key="6">
    <source>
        <dbReference type="Google" id="ProtNLM"/>
    </source>
</evidence>
<evidence type="ECO:0000256" key="1">
    <source>
        <dbReference type="ARBA" id="ARBA00022614"/>
    </source>
</evidence>
<accession>A0A3G4ZSC4</accession>
<dbReference type="InterPro" id="IPR032675">
    <property type="entry name" value="LRR_dom_sf"/>
</dbReference>
<dbReference type="PROSITE" id="PS51450">
    <property type="entry name" value="LRR"/>
    <property type="match status" value="1"/>
</dbReference>
<keyword evidence="1" id="KW-0433">Leucine-rich repeat</keyword>
<feature type="compositionally biased region" description="Acidic residues" evidence="4">
    <location>
        <begin position="308"/>
        <end position="320"/>
    </location>
</feature>
<keyword evidence="3" id="KW-0175">Coiled coil</keyword>
<dbReference type="Pfam" id="PF00560">
    <property type="entry name" value="LRR_1"/>
    <property type="match status" value="1"/>
</dbReference>
<keyword evidence="2" id="KW-0677">Repeat</keyword>
<evidence type="ECO:0000256" key="3">
    <source>
        <dbReference type="SAM" id="Coils"/>
    </source>
</evidence>